<dbReference type="Proteomes" id="UP000598271">
    <property type="component" value="Unassembled WGS sequence"/>
</dbReference>
<dbReference type="SUPFAM" id="SSF55785">
    <property type="entry name" value="PYP-like sensor domain (PAS domain)"/>
    <property type="match status" value="1"/>
</dbReference>
<dbReference type="InterPro" id="IPR003594">
    <property type="entry name" value="HATPase_dom"/>
</dbReference>
<dbReference type="PRINTS" id="PR00344">
    <property type="entry name" value="BCTRLSENSOR"/>
</dbReference>
<dbReference type="RefSeq" id="WP_189564582.1">
    <property type="nucleotide sequence ID" value="NZ_BMXF01000002.1"/>
</dbReference>
<dbReference type="InterPro" id="IPR000014">
    <property type="entry name" value="PAS"/>
</dbReference>
<name>A0A8J3D8L2_9BACT</name>
<evidence type="ECO:0000256" key="3">
    <source>
        <dbReference type="ARBA" id="ARBA00022553"/>
    </source>
</evidence>
<comment type="catalytic activity">
    <reaction evidence="1">
        <text>ATP + protein L-histidine = ADP + protein N-phospho-L-histidine.</text>
        <dbReference type="EC" id="2.7.13.3"/>
    </reaction>
</comment>
<dbReference type="InterPro" id="IPR005467">
    <property type="entry name" value="His_kinase_dom"/>
</dbReference>
<dbReference type="NCBIfam" id="TIGR00229">
    <property type="entry name" value="sensory_box"/>
    <property type="match status" value="1"/>
</dbReference>
<feature type="domain" description="Histidine kinase" evidence="8">
    <location>
        <begin position="170"/>
        <end position="392"/>
    </location>
</feature>
<dbReference type="InterPro" id="IPR036097">
    <property type="entry name" value="HisK_dim/P_sf"/>
</dbReference>
<reference evidence="10 11" key="1">
    <citation type="journal article" date="2014" name="Int. J. Syst. Evol. Microbiol.">
        <title>Complete genome sequence of Corynebacterium casei LMG S-19264T (=DSM 44701T), isolated from a smear-ripened cheese.</title>
        <authorList>
            <consortium name="US DOE Joint Genome Institute (JGI-PGF)"/>
            <person name="Walter F."/>
            <person name="Albersmeier A."/>
            <person name="Kalinowski J."/>
            <person name="Ruckert C."/>
        </authorList>
    </citation>
    <scope>NUCLEOTIDE SEQUENCE [LARGE SCALE GENOMIC DNA]</scope>
    <source>
        <strain evidence="10 11">KCTC 12866</strain>
    </source>
</reference>
<dbReference type="Gene3D" id="3.30.450.20">
    <property type="entry name" value="PAS domain"/>
    <property type="match status" value="1"/>
</dbReference>
<dbReference type="InterPro" id="IPR035965">
    <property type="entry name" value="PAS-like_dom_sf"/>
</dbReference>
<evidence type="ECO:0000256" key="5">
    <source>
        <dbReference type="ARBA" id="ARBA00022777"/>
    </source>
</evidence>
<comment type="caution">
    <text evidence="10">The sequence shown here is derived from an EMBL/GenBank/DDBJ whole genome shotgun (WGS) entry which is preliminary data.</text>
</comment>
<feature type="domain" description="PAS" evidence="9">
    <location>
        <begin position="8"/>
        <end position="42"/>
    </location>
</feature>
<dbReference type="InterPro" id="IPR050351">
    <property type="entry name" value="BphY/WalK/GraS-like"/>
</dbReference>
<accession>A0A8J3D8L2</accession>
<evidence type="ECO:0000313" key="10">
    <source>
        <dbReference type="EMBL" id="GHB68880.1"/>
    </source>
</evidence>
<keyword evidence="6" id="KW-0472">Membrane</keyword>
<gene>
    <name evidence="10" type="ORF">GCM10007390_22950</name>
</gene>
<dbReference type="GO" id="GO:0000156">
    <property type="term" value="F:phosphorelay response regulator activity"/>
    <property type="evidence" value="ECO:0007669"/>
    <property type="project" value="TreeGrafter"/>
</dbReference>
<dbReference type="EC" id="2.7.13.3" evidence="2"/>
<keyword evidence="4" id="KW-0808">Transferase</keyword>
<dbReference type="SUPFAM" id="SSF55874">
    <property type="entry name" value="ATPase domain of HSP90 chaperone/DNA topoisomerase II/histidine kinase"/>
    <property type="match status" value="1"/>
</dbReference>
<sequence length="392" mass="44584">MPDPTALLPGGVLVLDAESRIITINPYACTLLGYDEADLLGEKIDRLLTTASRIYFQTHLYPLITLQKAADELYLTLQTRERIWIPVLLNVSTHDQDGEIRTYYAFIPVYQRRKFEQELINAKKSAEDALLRNDELRRLQQQLQSQQADLDRQIGLLRHRNDELEQFSKIISHDLQEPLRKINLFADLLTREEPAAFTTMGRRALDGVARSSARLRALITDLQLYFSHDVRSSDKVGVVDTEALVHTVAEEYSAADTLFQVTKLPAVLGDREELIRLFRHLLDNAVKFRHPDRPLTVQISGTVLSVNSFQHLPDKYRYNDYVRIVVADDGIGFDNRYREDIFRIMEKLDARSPGIGLGLALSKKIVEKHNGQISANSEPGQGTQITVLLPVA</sequence>
<keyword evidence="3" id="KW-0597">Phosphoprotein</keyword>
<dbReference type="GO" id="GO:0000155">
    <property type="term" value="F:phosphorelay sensor kinase activity"/>
    <property type="evidence" value="ECO:0007669"/>
    <property type="project" value="InterPro"/>
</dbReference>
<dbReference type="Gene3D" id="1.10.287.130">
    <property type="match status" value="1"/>
</dbReference>
<dbReference type="PROSITE" id="PS50112">
    <property type="entry name" value="PAS"/>
    <property type="match status" value="1"/>
</dbReference>
<dbReference type="SMART" id="SM00388">
    <property type="entry name" value="HisKA"/>
    <property type="match status" value="1"/>
</dbReference>
<dbReference type="AlphaFoldDB" id="A0A8J3D8L2"/>
<dbReference type="InterPro" id="IPR004358">
    <property type="entry name" value="Sig_transdc_His_kin-like_C"/>
</dbReference>
<proteinExistence type="predicted"/>
<dbReference type="InterPro" id="IPR003661">
    <property type="entry name" value="HisK_dim/P_dom"/>
</dbReference>
<dbReference type="CDD" id="cd00130">
    <property type="entry name" value="PAS"/>
    <property type="match status" value="1"/>
</dbReference>
<evidence type="ECO:0000256" key="1">
    <source>
        <dbReference type="ARBA" id="ARBA00000085"/>
    </source>
</evidence>
<dbReference type="CDD" id="cd00082">
    <property type="entry name" value="HisKA"/>
    <property type="match status" value="1"/>
</dbReference>
<dbReference type="SMART" id="SM00387">
    <property type="entry name" value="HATPase_c"/>
    <property type="match status" value="1"/>
</dbReference>
<dbReference type="Pfam" id="PF02518">
    <property type="entry name" value="HATPase_c"/>
    <property type="match status" value="1"/>
</dbReference>
<keyword evidence="5" id="KW-0418">Kinase</keyword>
<organism evidence="10 11">
    <name type="scientific">Persicitalea jodogahamensis</name>
    <dbReference type="NCBI Taxonomy" id="402147"/>
    <lineage>
        <taxon>Bacteria</taxon>
        <taxon>Pseudomonadati</taxon>
        <taxon>Bacteroidota</taxon>
        <taxon>Cytophagia</taxon>
        <taxon>Cytophagales</taxon>
        <taxon>Spirosomataceae</taxon>
        <taxon>Persicitalea</taxon>
    </lineage>
</organism>
<keyword evidence="7" id="KW-0175">Coiled coil</keyword>
<dbReference type="GO" id="GO:0016020">
    <property type="term" value="C:membrane"/>
    <property type="evidence" value="ECO:0007669"/>
    <property type="project" value="UniProtKB-SubCell"/>
</dbReference>
<dbReference type="PANTHER" id="PTHR42878:SF15">
    <property type="entry name" value="BACTERIOPHYTOCHROME"/>
    <property type="match status" value="1"/>
</dbReference>
<evidence type="ECO:0000256" key="7">
    <source>
        <dbReference type="SAM" id="Coils"/>
    </source>
</evidence>
<keyword evidence="11" id="KW-1185">Reference proteome</keyword>
<dbReference type="SUPFAM" id="SSF47384">
    <property type="entry name" value="Homodimeric domain of signal transducing histidine kinase"/>
    <property type="match status" value="1"/>
</dbReference>
<protein>
    <recommendedName>
        <fullName evidence="2">histidine kinase</fullName>
        <ecNumber evidence="2">2.7.13.3</ecNumber>
    </recommendedName>
</protein>
<dbReference type="Gene3D" id="3.30.565.10">
    <property type="entry name" value="Histidine kinase-like ATPase, C-terminal domain"/>
    <property type="match status" value="1"/>
</dbReference>
<dbReference type="EMBL" id="BMXF01000002">
    <property type="protein sequence ID" value="GHB68880.1"/>
    <property type="molecule type" value="Genomic_DNA"/>
</dbReference>
<evidence type="ECO:0000259" key="8">
    <source>
        <dbReference type="PROSITE" id="PS50109"/>
    </source>
</evidence>
<dbReference type="Pfam" id="PF00512">
    <property type="entry name" value="HisKA"/>
    <property type="match status" value="1"/>
</dbReference>
<dbReference type="SMART" id="SM00091">
    <property type="entry name" value="PAS"/>
    <property type="match status" value="1"/>
</dbReference>
<feature type="coiled-coil region" evidence="7">
    <location>
        <begin position="112"/>
        <end position="156"/>
    </location>
</feature>
<dbReference type="GO" id="GO:0030295">
    <property type="term" value="F:protein kinase activator activity"/>
    <property type="evidence" value="ECO:0007669"/>
    <property type="project" value="TreeGrafter"/>
</dbReference>
<dbReference type="PROSITE" id="PS50109">
    <property type="entry name" value="HIS_KIN"/>
    <property type="match status" value="1"/>
</dbReference>
<dbReference type="GO" id="GO:0007234">
    <property type="term" value="P:osmosensory signaling via phosphorelay pathway"/>
    <property type="evidence" value="ECO:0007669"/>
    <property type="project" value="TreeGrafter"/>
</dbReference>
<dbReference type="Pfam" id="PF13426">
    <property type="entry name" value="PAS_9"/>
    <property type="match status" value="1"/>
</dbReference>
<evidence type="ECO:0000259" key="9">
    <source>
        <dbReference type="PROSITE" id="PS50112"/>
    </source>
</evidence>
<evidence type="ECO:0000256" key="4">
    <source>
        <dbReference type="ARBA" id="ARBA00022679"/>
    </source>
</evidence>
<evidence type="ECO:0000313" key="11">
    <source>
        <dbReference type="Proteomes" id="UP000598271"/>
    </source>
</evidence>
<dbReference type="InterPro" id="IPR036890">
    <property type="entry name" value="HATPase_C_sf"/>
</dbReference>
<evidence type="ECO:0000256" key="2">
    <source>
        <dbReference type="ARBA" id="ARBA00012438"/>
    </source>
</evidence>
<evidence type="ECO:0000256" key="6">
    <source>
        <dbReference type="ARBA" id="ARBA00023136"/>
    </source>
</evidence>
<dbReference type="PANTHER" id="PTHR42878">
    <property type="entry name" value="TWO-COMPONENT HISTIDINE KINASE"/>
    <property type="match status" value="1"/>
</dbReference>